<evidence type="ECO:0000313" key="2">
    <source>
        <dbReference type="Proteomes" id="UP001195941"/>
    </source>
</evidence>
<dbReference type="EMBL" id="JADMKU010000018">
    <property type="protein sequence ID" value="MBR9652731.1"/>
    <property type="molecule type" value="Genomic_DNA"/>
</dbReference>
<comment type="caution">
    <text evidence="1">The sequence shown here is derived from an EMBL/GenBank/DDBJ whole genome shotgun (WGS) entry which is preliminary data.</text>
</comment>
<gene>
    <name evidence="1" type="ORF">IT775_16555</name>
</gene>
<sequence>MWKPIAVLAAVGSVSVHLIVLSSYSSPEENSSSVSLLSNPDQIVQMEGSDKKTILIGHQANAGDGPAVKMARDTFFRFPEGTRIVSKTATESLMIVDLAIPMGRTELVDEFRAAVNSAAYSFKLPKGQGGSVKIEFWSDEGSGQIVLDEISDKKTSASIRIYGQGLFSRT</sequence>
<evidence type="ECO:0000313" key="1">
    <source>
        <dbReference type="EMBL" id="MBR9652731.1"/>
    </source>
</evidence>
<proteinExistence type="predicted"/>
<name>A0ABS5HUT0_9RHOB</name>
<keyword evidence="2" id="KW-1185">Reference proteome</keyword>
<organism evidence="1 2">
    <name type="scientific">Thalassovita aquimarina</name>
    <dbReference type="NCBI Taxonomy" id="2785917"/>
    <lineage>
        <taxon>Bacteria</taxon>
        <taxon>Pseudomonadati</taxon>
        <taxon>Pseudomonadota</taxon>
        <taxon>Alphaproteobacteria</taxon>
        <taxon>Rhodobacterales</taxon>
        <taxon>Roseobacteraceae</taxon>
        <taxon>Thalassovita</taxon>
    </lineage>
</organism>
<accession>A0ABS5HUT0</accession>
<dbReference type="Proteomes" id="UP001195941">
    <property type="component" value="Unassembled WGS sequence"/>
</dbReference>
<dbReference type="RefSeq" id="WP_212702352.1">
    <property type="nucleotide sequence ID" value="NZ_JADMKU010000018.1"/>
</dbReference>
<protein>
    <recommendedName>
        <fullName evidence="3">AMIN domain-containing protein</fullName>
    </recommendedName>
</protein>
<reference evidence="1 2" key="1">
    <citation type="journal article" date="2021" name="Arch. Microbiol.">
        <title>Thalassobius aquimarinus sp. nov., isolated from the Sea of Japan seashore.</title>
        <authorList>
            <person name="Kurilenko V.V."/>
            <person name="Romanenko L.A."/>
            <person name="Chernysheva N.Y."/>
            <person name="Velansky P.V."/>
            <person name="Tekutyeva L.A."/>
            <person name="Isaeva M.P."/>
            <person name="Mikhailov V.V."/>
        </authorList>
    </citation>
    <scope>NUCLEOTIDE SEQUENCE [LARGE SCALE GENOMIC DNA]</scope>
    <source>
        <strain evidence="1 2">KMM 8518</strain>
    </source>
</reference>
<evidence type="ECO:0008006" key="3">
    <source>
        <dbReference type="Google" id="ProtNLM"/>
    </source>
</evidence>